<dbReference type="CDD" id="cd00257">
    <property type="entry name" value="beta-trefoil_FSCN-like"/>
    <property type="match status" value="1"/>
</dbReference>
<keyword evidence="7" id="KW-1185">Reference proteome</keyword>
<evidence type="ECO:0000259" key="4">
    <source>
        <dbReference type="Pfam" id="PF21307"/>
    </source>
</evidence>
<dbReference type="Proteomes" id="UP000305906">
    <property type="component" value="Unassembled WGS sequence"/>
</dbReference>
<feature type="domain" description="Alpha fucosidase A-like C-terminal" evidence="4">
    <location>
        <begin position="714"/>
        <end position="807"/>
    </location>
</feature>
<feature type="signal peptide" evidence="2">
    <location>
        <begin position="1"/>
        <end position="34"/>
    </location>
</feature>
<feature type="compositionally biased region" description="Polar residues" evidence="1">
    <location>
        <begin position="215"/>
        <end position="230"/>
    </location>
</feature>
<feature type="chain" id="PRO_5024423984" evidence="2">
    <location>
        <begin position="35"/>
        <end position="942"/>
    </location>
</feature>
<evidence type="ECO:0000313" key="6">
    <source>
        <dbReference type="EMBL" id="TLS42098.1"/>
    </source>
</evidence>
<dbReference type="AlphaFoldDB" id="A0A5R9FKL8"/>
<evidence type="ECO:0000259" key="3">
    <source>
        <dbReference type="Pfam" id="PF14498"/>
    </source>
</evidence>
<evidence type="ECO:0000256" key="1">
    <source>
        <dbReference type="SAM" id="MobiDB-lite"/>
    </source>
</evidence>
<dbReference type="Pfam" id="PF22124">
    <property type="entry name" value="Glyco_hydro_95_cat"/>
    <property type="match status" value="1"/>
</dbReference>
<proteinExistence type="predicted"/>
<evidence type="ECO:0000256" key="2">
    <source>
        <dbReference type="SAM" id="SignalP"/>
    </source>
</evidence>
<dbReference type="Pfam" id="PF21307">
    <property type="entry name" value="Glyco_hydro_95_C"/>
    <property type="match status" value="1"/>
</dbReference>
<dbReference type="GO" id="GO:0005975">
    <property type="term" value="P:carbohydrate metabolic process"/>
    <property type="evidence" value="ECO:0007669"/>
    <property type="project" value="InterPro"/>
</dbReference>
<dbReference type="PANTHER" id="PTHR31084">
    <property type="entry name" value="ALPHA-L-FUCOSIDASE 2"/>
    <property type="match status" value="1"/>
</dbReference>
<dbReference type="EMBL" id="VBZC01000045">
    <property type="protein sequence ID" value="TLS42098.1"/>
    <property type="molecule type" value="Genomic_DNA"/>
</dbReference>
<dbReference type="PROSITE" id="PS51318">
    <property type="entry name" value="TAT"/>
    <property type="match status" value="1"/>
</dbReference>
<accession>A0A5R9FKL8</accession>
<reference evidence="6 7" key="1">
    <citation type="submission" date="2019-05" db="EMBL/GenBank/DDBJ databases">
        <title>Streptomyces sp. NEAU-C151, a novel actinomycete isolated from soil.</title>
        <authorList>
            <person name="Han L."/>
            <person name="Jiang H."/>
        </authorList>
    </citation>
    <scope>NUCLEOTIDE SEQUENCE [LARGE SCALE GENOMIC DNA]</scope>
    <source>
        <strain evidence="6 7">NEAU-C151</strain>
    </source>
</reference>
<dbReference type="InterPro" id="IPR008928">
    <property type="entry name" value="6-hairpin_glycosidase_sf"/>
</dbReference>
<dbReference type="SUPFAM" id="SSF48208">
    <property type="entry name" value="Six-hairpin glycosidases"/>
    <property type="match status" value="1"/>
</dbReference>
<dbReference type="SUPFAM" id="SSF50405">
    <property type="entry name" value="Actin-crosslinking proteins"/>
    <property type="match status" value="1"/>
</dbReference>
<dbReference type="InterPro" id="IPR054363">
    <property type="entry name" value="GH95_cat"/>
</dbReference>
<dbReference type="InterPro" id="IPR008999">
    <property type="entry name" value="Actin-crosslinking"/>
</dbReference>
<dbReference type="PANTHER" id="PTHR31084:SF0">
    <property type="entry name" value="ALPHA-L-FUCOSIDASE 2"/>
    <property type="match status" value="1"/>
</dbReference>
<dbReference type="InterPro" id="IPR006311">
    <property type="entry name" value="TAT_signal"/>
</dbReference>
<dbReference type="InterPro" id="IPR012341">
    <property type="entry name" value="6hp_glycosidase-like_sf"/>
</dbReference>
<dbReference type="RefSeq" id="WP_138048760.1">
    <property type="nucleotide sequence ID" value="NZ_VBZC01000045.1"/>
</dbReference>
<feature type="domain" description="Glycosyl hydrolase family 95 catalytic" evidence="5">
    <location>
        <begin position="315"/>
        <end position="712"/>
    </location>
</feature>
<dbReference type="Pfam" id="PF14498">
    <property type="entry name" value="Glyco_hyd_65N_2"/>
    <property type="match status" value="1"/>
</dbReference>
<feature type="domain" description="Glycosyl hydrolase family 95 N-terminal" evidence="3">
    <location>
        <begin position="55"/>
        <end position="291"/>
    </location>
</feature>
<dbReference type="Gene3D" id="2.70.98.50">
    <property type="entry name" value="putative glycoside hydrolase family protein from bacillus halodurans"/>
    <property type="match status" value="1"/>
</dbReference>
<comment type="caution">
    <text evidence="6">The sequence shown here is derived from an EMBL/GenBank/DDBJ whole genome shotgun (WGS) entry which is preliminary data.</text>
</comment>
<sequence length="942" mass="100724">MSPHTNRRHFLALSAAGVGAGALTGAGSATTAHAASPAGASGGADRPRAVGPLRLWYPSAASEWLRALPIGNGRLGAMVFGGVQSEQLQLNEDTVWGGGPYDPANSKGLANLPEIRRRVFANDWSGAQSLIDSTFMGTPLGQMPYQTVGNLRLNFPSGGTATGYHRELDLTTAVALTRYTRDGVTYTREVFASGADQVIVVRLTASTTGRISFSATFDSPQSSSRNSPDPQTIALDGSGESVSGLTGRIRFRALATVRTTGGSASSSNGTLNVSNADAVTLLISIGTNYNTYTDLNADQNSRALTPLTAAAARPYDQLRSRHVDDYQQYFGRTSLDLGTTSAADLPTDQRVSGFAAGNDPQLITLFFQFGRYLLISSSRPGSQPANLQGIWNDALRPQWSSKYTVNINTEMNYWPAGPANLVETMEPVLRMLDDLSVAGARTARLQYGAGGWVTHHNTDGWRGTAPVDGALWGMWQTGSAWMALHIWEHYRFTGDLDALRRRYPVLKGAAQFYLDTLVQDPGTGYMVTCPSNSPENSHHAGVSVCAGPTMDMQILRDLFQAVADASTLLGTDADFRSRVLALRGRLAPIKVGAQGQIQEWQADWDSGAPEQNHRHVSHLYGLHPSNQITVRGTPSLAQAARATLERRGDAGTGWSLAWKINFWARLEDGRRSYKLLRDQLTPDRTAPNLFCLHPPFQIDGNFGATAGIAEWLLQSHAGEVHLLPALPPELPNGQVTGLVARGGQTVGITWANGVITQATLRPRHTGTVRIRTSVPVNVSAGGQAVSVQRVEPTLISFDAAAGSVYQLSPRPAPVVSLRARANNQYVSAGTNGSSALTANRTTIGVGERFDLIDLGNGALALRSHANGQYVCAENTGADPLMANRTAIGPWETFQRVNNADGTVSLRAQANNQYVCAENGGADPLTANRTAIGPWESFDLITG</sequence>
<dbReference type="InterPro" id="IPR027414">
    <property type="entry name" value="GH95_N_dom"/>
</dbReference>
<dbReference type="InterPro" id="IPR013780">
    <property type="entry name" value="Glyco_hydro_b"/>
</dbReference>
<feature type="region of interest" description="Disordered" evidence="1">
    <location>
        <begin position="215"/>
        <end position="240"/>
    </location>
</feature>
<keyword evidence="2" id="KW-0732">Signal</keyword>
<dbReference type="GO" id="GO:0004560">
    <property type="term" value="F:alpha-L-fucosidase activity"/>
    <property type="evidence" value="ECO:0007669"/>
    <property type="project" value="TreeGrafter"/>
</dbReference>
<dbReference type="InterPro" id="IPR049053">
    <property type="entry name" value="AFCA-like_C"/>
</dbReference>
<evidence type="ECO:0000259" key="5">
    <source>
        <dbReference type="Pfam" id="PF22124"/>
    </source>
</evidence>
<keyword evidence="6" id="KW-0378">Hydrolase</keyword>
<dbReference type="Gene3D" id="2.60.40.1180">
    <property type="entry name" value="Golgi alpha-mannosidase II"/>
    <property type="match status" value="1"/>
</dbReference>
<dbReference type="Gene3D" id="1.50.10.10">
    <property type="match status" value="1"/>
</dbReference>
<dbReference type="Gene3D" id="2.80.10.50">
    <property type="match status" value="1"/>
</dbReference>
<protein>
    <submittedName>
        <fullName evidence="6">Glycoside hydrolase family 95 protein</fullName>
    </submittedName>
</protein>
<name>A0A5R9FKL8_9ACTN</name>
<organism evidence="6 7">
    <name type="scientific">Streptomyces montanus</name>
    <dbReference type="NCBI Taxonomy" id="2580423"/>
    <lineage>
        <taxon>Bacteria</taxon>
        <taxon>Bacillati</taxon>
        <taxon>Actinomycetota</taxon>
        <taxon>Actinomycetes</taxon>
        <taxon>Kitasatosporales</taxon>
        <taxon>Streptomycetaceae</taxon>
        <taxon>Streptomyces</taxon>
    </lineage>
</organism>
<gene>
    <name evidence="6" type="ORF">FE633_32475</name>
</gene>
<evidence type="ECO:0000313" key="7">
    <source>
        <dbReference type="Proteomes" id="UP000305906"/>
    </source>
</evidence>